<organism evidence="1 2">
    <name type="scientific">Persea americana</name>
    <name type="common">Avocado</name>
    <dbReference type="NCBI Taxonomy" id="3435"/>
    <lineage>
        <taxon>Eukaryota</taxon>
        <taxon>Viridiplantae</taxon>
        <taxon>Streptophyta</taxon>
        <taxon>Embryophyta</taxon>
        <taxon>Tracheophyta</taxon>
        <taxon>Spermatophyta</taxon>
        <taxon>Magnoliopsida</taxon>
        <taxon>Magnoliidae</taxon>
        <taxon>Laurales</taxon>
        <taxon>Lauraceae</taxon>
        <taxon>Persea</taxon>
    </lineage>
</organism>
<protein>
    <submittedName>
        <fullName evidence="1">Uncharacterized protein</fullName>
    </submittedName>
</protein>
<dbReference type="Proteomes" id="UP001234297">
    <property type="component" value="Chromosome 8"/>
</dbReference>
<comment type="caution">
    <text evidence="1">The sequence shown here is derived from an EMBL/GenBank/DDBJ whole genome shotgun (WGS) entry which is preliminary data.</text>
</comment>
<evidence type="ECO:0000313" key="1">
    <source>
        <dbReference type="EMBL" id="KAJ8634063.1"/>
    </source>
</evidence>
<sequence length="372" mass="41102">MASIAFFVLVSLQVWFSVGPCSAQFKDCNFEAIYSFGDSIADTGNLVHEGLPGSFSAIANLPYGETYFNRSTGRCSDGQLIVDFLARSLDLPLLNPYLQKDAEFSHGVNFAVAGATALKAAFFQEKNIQMLYTTSSLNVQLDWFKTHLSSICSSRAQCAKKLENALFLAGEIGGNDYNYAFFQGRSIEEVKSNVPNVVQAIKDAARELIDTGANQLIVPGNFPVGCMPSYLTMFRSNNPAAYDENKCLKDYNNFSKHHNEHLQGAIEELRQEFPHARILYADYYNMLMEIIVNSTSLGFEGASSMKACCGTGGENNFDTTKMCGGPGVPACPHPELYIHWDGIHLTQQAYRKIADAIIAYGHKEWICKSKSK</sequence>
<reference evidence="1 2" key="1">
    <citation type="journal article" date="2022" name="Hortic Res">
        <title>A haplotype resolved chromosomal level avocado genome allows analysis of novel avocado genes.</title>
        <authorList>
            <person name="Nath O."/>
            <person name="Fletcher S.J."/>
            <person name="Hayward A."/>
            <person name="Shaw L.M."/>
            <person name="Masouleh A.K."/>
            <person name="Furtado A."/>
            <person name="Henry R.J."/>
            <person name="Mitter N."/>
        </authorList>
    </citation>
    <scope>NUCLEOTIDE SEQUENCE [LARGE SCALE GENOMIC DNA]</scope>
    <source>
        <strain evidence="2">cv. Hass</strain>
    </source>
</reference>
<accession>A0ACC2LLM9</accession>
<evidence type="ECO:0000313" key="2">
    <source>
        <dbReference type="Proteomes" id="UP001234297"/>
    </source>
</evidence>
<proteinExistence type="predicted"/>
<name>A0ACC2LLM9_PERAE</name>
<keyword evidence="2" id="KW-1185">Reference proteome</keyword>
<dbReference type="EMBL" id="CM056816">
    <property type="protein sequence ID" value="KAJ8634063.1"/>
    <property type="molecule type" value="Genomic_DNA"/>
</dbReference>
<gene>
    <name evidence="1" type="ORF">MRB53_027399</name>
</gene>